<dbReference type="EMBL" id="JBHGBT010000001">
    <property type="protein sequence ID" value="MFB4192951.1"/>
    <property type="molecule type" value="Genomic_DNA"/>
</dbReference>
<sequence>MLDLLVRSRPAVSPPRALFLTDEAGDNTHTSERGATAFSRPVLDGLAARELVPAAMIR</sequence>
<gene>
    <name evidence="2" type="ORF">ACE11A_00980</name>
</gene>
<accession>A0ABV4ZFQ8</accession>
<reference evidence="2 3" key="1">
    <citation type="submission" date="2024-09" db="EMBL/GenBank/DDBJ databases">
        <title>Draft genome sequence of multifaceted antimicrobials producing Streptomyces sp. strain FH1.</title>
        <authorList>
            <person name="Hassan F."/>
            <person name="Ali H."/>
            <person name="Hassan N."/>
            <person name="Nawaz A."/>
        </authorList>
    </citation>
    <scope>NUCLEOTIDE SEQUENCE [LARGE SCALE GENOMIC DNA]</scope>
    <source>
        <strain evidence="2 3">FH1</strain>
    </source>
</reference>
<keyword evidence="3" id="KW-1185">Reference proteome</keyword>
<evidence type="ECO:0000256" key="1">
    <source>
        <dbReference type="SAM" id="MobiDB-lite"/>
    </source>
</evidence>
<dbReference type="Proteomes" id="UP001577267">
    <property type="component" value="Unassembled WGS sequence"/>
</dbReference>
<evidence type="ECO:0000313" key="3">
    <source>
        <dbReference type="Proteomes" id="UP001577267"/>
    </source>
</evidence>
<dbReference type="RefSeq" id="WP_375061016.1">
    <property type="nucleotide sequence ID" value="NZ_JBHGBT010000001.1"/>
</dbReference>
<comment type="caution">
    <text evidence="2">The sequence shown here is derived from an EMBL/GenBank/DDBJ whole genome shotgun (WGS) entry which is preliminary data.</text>
</comment>
<evidence type="ECO:0000313" key="2">
    <source>
        <dbReference type="EMBL" id="MFB4192951.1"/>
    </source>
</evidence>
<proteinExistence type="predicted"/>
<name>A0ABV4ZFQ8_9ACTN</name>
<feature type="region of interest" description="Disordered" evidence="1">
    <location>
        <begin position="17"/>
        <end position="36"/>
    </location>
</feature>
<protein>
    <submittedName>
        <fullName evidence="2">Uncharacterized protein</fullName>
    </submittedName>
</protein>
<organism evidence="2 3">
    <name type="scientific">Streptomyces carpaticus</name>
    <dbReference type="NCBI Taxonomy" id="285558"/>
    <lineage>
        <taxon>Bacteria</taxon>
        <taxon>Bacillati</taxon>
        <taxon>Actinomycetota</taxon>
        <taxon>Actinomycetes</taxon>
        <taxon>Kitasatosporales</taxon>
        <taxon>Streptomycetaceae</taxon>
        <taxon>Streptomyces</taxon>
    </lineage>
</organism>